<sequence length="456" mass="51186">MFTALELSRIQFAFTVSFHIIFPAFSIGLAMFLTVMEGLWLYTKNPLYYQAIRFWTKVFALTFGMGVVSGIVMEFQLGTNWAGFTKQIGSVLGPLFVYEVLSAFFIEAGFIGIMLFGWNKVGPKLHYLATILVTIGTTISAYWIMSANSWMQHPVGYQIIDGKFITTDWLAVVFNPYTLPRFIHMMLAAYLATSFVIISVSAYYLLNNQFVDFAKKCLSSAIIVVMIIIPIQIYIGDESGIKVHEAQPIKTAAIEGIWDTQKGAPLLIVAWPSNAEQRNLFEVGIPYGAALINTHKLDGELQGLKSVPQEDQPEAWIVFYAFRIMVGIGLLMFTYAIVAIWLLLRGKLFQSRLMLQASKYMAPTGFIAIITGWFTAEVGRQPWAVYGLIRVNDAVSNVSMHDVLVSLALIIIVYGIIFGVFYFHFLNKTIKKGPADFDSVEPFYFLRGAQPQEGDK</sequence>
<evidence type="ECO:0000256" key="8">
    <source>
        <dbReference type="ARBA" id="ARBA00022982"/>
    </source>
</evidence>
<dbReference type="KEGG" id="nba:CUN60_03140"/>
<reference evidence="14" key="1">
    <citation type="submission" date="2017-11" db="EMBL/GenBank/DDBJ databases">
        <authorList>
            <person name="Chan K.G."/>
            <person name="Lee L.S."/>
        </authorList>
    </citation>
    <scope>NUCLEOTIDE SEQUENCE [LARGE SCALE GENOMIC DNA]</scope>
    <source>
        <strain evidence="14">DSM 100970</strain>
    </source>
</reference>
<dbReference type="AlphaFoldDB" id="A0A2I7N4E7"/>
<keyword evidence="7 12" id="KW-0479">Metal-binding</keyword>
<dbReference type="InterPro" id="IPR002585">
    <property type="entry name" value="Cyt-d_ubiquinol_oxidase_su_1"/>
</dbReference>
<evidence type="ECO:0000256" key="9">
    <source>
        <dbReference type="ARBA" id="ARBA00022989"/>
    </source>
</evidence>
<keyword evidence="9 12" id="KW-1133">Transmembrane helix</keyword>
<keyword evidence="4 12" id="KW-1003">Cell membrane</keyword>
<dbReference type="Proteomes" id="UP000236655">
    <property type="component" value="Chromosome"/>
</dbReference>
<dbReference type="Pfam" id="PF01654">
    <property type="entry name" value="Cyt_bd_oxida_I"/>
    <property type="match status" value="1"/>
</dbReference>
<dbReference type="OrthoDB" id="9807042at2"/>
<organism evidence="13 14">
    <name type="scientific">Aquella oligotrophica</name>
    <dbReference type="NCBI Taxonomy" id="2067065"/>
    <lineage>
        <taxon>Bacteria</taxon>
        <taxon>Pseudomonadati</taxon>
        <taxon>Pseudomonadota</taxon>
        <taxon>Betaproteobacteria</taxon>
        <taxon>Neisseriales</taxon>
        <taxon>Neisseriaceae</taxon>
        <taxon>Aquella</taxon>
    </lineage>
</organism>
<evidence type="ECO:0000256" key="4">
    <source>
        <dbReference type="ARBA" id="ARBA00022475"/>
    </source>
</evidence>
<evidence type="ECO:0000256" key="5">
    <source>
        <dbReference type="ARBA" id="ARBA00022617"/>
    </source>
</evidence>
<keyword evidence="5 12" id="KW-0349">Heme</keyword>
<keyword evidence="11 12" id="KW-0472">Membrane</keyword>
<dbReference type="EMBL" id="CP024847">
    <property type="protein sequence ID" value="AUR51334.1"/>
    <property type="molecule type" value="Genomic_DNA"/>
</dbReference>
<evidence type="ECO:0000256" key="6">
    <source>
        <dbReference type="ARBA" id="ARBA00022692"/>
    </source>
</evidence>
<evidence type="ECO:0000313" key="13">
    <source>
        <dbReference type="EMBL" id="AUR51334.1"/>
    </source>
</evidence>
<feature type="transmembrane region" description="Helical" evidence="12">
    <location>
        <begin position="365"/>
        <end position="383"/>
    </location>
</feature>
<proteinExistence type="inferred from homology"/>
<protein>
    <submittedName>
        <fullName evidence="13">Cytochrome ubiquinol oxidase subunit I</fullName>
    </submittedName>
</protein>
<evidence type="ECO:0000256" key="10">
    <source>
        <dbReference type="ARBA" id="ARBA00023004"/>
    </source>
</evidence>
<dbReference type="GO" id="GO:0020037">
    <property type="term" value="F:heme binding"/>
    <property type="evidence" value="ECO:0007669"/>
    <property type="project" value="TreeGrafter"/>
</dbReference>
<feature type="transmembrane region" description="Helical" evidence="12">
    <location>
        <begin position="317"/>
        <end position="344"/>
    </location>
</feature>
<evidence type="ECO:0000256" key="12">
    <source>
        <dbReference type="PIRNR" id="PIRNR006446"/>
    </source>
</evidence>
<dbReference type="PANTHER" id="PTHR30365">
    <property type="entry name" value="CYTOCHROME D UBIQUINOL OXIDASE"/>
    <property type="match status" value="1"/>
</dbReference>
<keyword evidence="14" id="KW-1185">Reference proteome</keyword>
<dbReference type="GO" id="GO:0019646">
    <property type="term" value="P:aerobic electron transport chain"/>
    <property type="evidence" value="ECO:0007669"/>
    <property type="project" value="InterPro"/>
</dbReference>
<feature type="transmembrane region" description="Helical" evidence="12">
    <location>
        <begin position="403"/>
        <end position="423"/>
    </location>
</feature>
<keyword evidence="6 12" id="KW-0812">Transmembrane</keyword>
<dbReference type="GO" id="GO:0016682">
    <property type="term" value="F:oxidoreductase activity, acting on diphenols and related substances as donors, oxygen as acceptor"/>
    <property type="evidence" value="ECO:0007669"/>
    <property type="project" value="TreeGrafter"/>
</dbReference>
<keyword evidence="8 12" id="KW-0249">Electron transport</keyword>
<dbReference type="GO" id="GO:0070069">
    <property type="term" value="C:cytochrome complex"/>
    <property type="evidence" value="ECO:0007669"/>
    <property type="project" value="UniProtKB-UniRule"/>
</dbReference>
<feature type="transmembrane region" description="Helical" evidence="12">
    <location>
        <begin position="182"/>
        <end position="206"/>
    </location>
</feature>
<keyword evidence="10 12" id="KW-0408">Iron</keyword>
<dbReference type="GO" id="GO:0009055">
    <property type="term" value="F:electron transfer activity"/>
    <property type="evidence" value="ECO:0007669"/>
    <property type="project" value="UniProtKB-UniRule"/>
</dbReference>
<name>A0A2I7N4E7_9NEIS</name>
<accession>A0A2I7N4E7</accession>
<evidence type="ECO:0000256" key="2">
    <source>
        <dbReference type="ARBA" id="ARBA00009819"/>
    </source>
</evidence>
<evidence type="ECO:0000256" key="11">
    <source>
        <dbReference type="ARBA" id="ARBA00023136"/>
    </source>
</evidence>
<feature type="transmembrane region" description="Helical" evidence="12">
    <location>
        <begin position="95"/>
        <end position="118"/>
    </location>
</feature>
<feature type="transmembrane region" description="Helical" evidence="12">
    <location>
        <begin position="20"/>
        <end position="42"/>
    </location>
</feature>
<dbReference type="PANTHER" id="PTHR30365:SF14">
    <property type="entry name" value="CYTOCHROME BD MENAQUINOL OXIDASE SUBUNIT I-RELATED"/>
    <property type="match status" value="1"/>
</dbReference>
<dbReference type="RefSeq" id="WP_102950634.1">
    <property type="nucleotide sequence ID" value="NZ_CP024847.1"/>
</dbReference>
<keyword evidence="3 12" id="KW-0813">Transport</keyword>
<evidence type="ECO:0000256" key="3">
    <source>
        <dbReference type="ARBA" id="ARBA00022448"/>
    </source>
</evidence>
<evidence type="ECO:0000313" key="14">
    <source>
        <dbReference type="Proteomes" id="UP000236655"/>
    </source>
</evidence>
<dbReference type="GO" id="GO:0046872">
    <property type="term" value="F:metal ion binding"/>
    <property type="evidence" value="ECO:0007669"/>
    <property type="project" value="UniProtKB-UniRule"/>
</dbReference>
<feature type="transmembrane region" description="Helical" evidence="12">
    <location>
        <begin position="218"/>
        <end position="235"/>
    </location>
</feature>
<comment type="similarity">
    <text evidence="2 12">Belongs to the cytochrome ubiquinol oxidase subunit 1 family.</text>
</comment>
<evidence type="ECO:0000256" key="1">
    <source>
        <dbReference type="ARBA" id="ARBA00004651"/>
    </source>
</evidence>
<feature type="transmembrane region" description="Helical" evidence="12">
    <location>
        <begin position="54"/>
        <end position="75"/>
    </location>
</feature>
<gene>
    <name evidence="13" type="ORF">CUN60_03140</name>
</gene>
<dbReference type="PIRSF" id="PIRSF006446">
    <property type="entry name" value="Cyt_quinol_oxidase_1"/>
    <property type="match status" value="1"/>
</dbReference>
<evidence type="ECO:0000256" key="7">
    <source>
        <dbReference type="ARBA" id="ARBA00022723"/>
    </source>
</evidence>
<comment type="subcellular location">
    <subcellularLocation>
        <location evidence="12">Cell inner membrane</location>
    </subcellularLocation>
    <subcellularLocation>
        <location evidence="1">Cell membrane</location>
        <topology evidence="1">Multi-pass membrane protein</topology>
    </subcellularLocation>
</comment>
<feature type="transmembrane region" description="Helical" evidence="12">
    <location>
        <begin position="125"/>
        <end position="145"/>
    </location>
</feature>
<dbReference type="GO" id="GO:0005886">
    <property type="term" value="C:plasma membrane"/>
    <property type="evidence" value="ECO:0007669"/>
    <property type="project" value="UniProtKB-SubCell"/>
</dbReference>